<keyword evidence="7" id="KW-0479">Metal-binding</keyword>
<dbReference type="EMBL" id="HE797049">
    <property type="protein sequence ID" value="CCM01786.1"/>
    <property type="molecule type" value="Genomic_DNA"/>
</dbReference>
<dbReference type="CDD" id="cd07011">
    <property type="entry name" value="cupin_PMI_type_I_N"/>
    <property type="match status" value="1"/>
</dbReference>
<dbReference type="Proteomes" id="UP000006352">
    <property type="component" value="Unassembled WGS sequence"/>
</dbReference>
<keyword evidence="10 11" id="KW-0413">Isomerase</keyword>
<dbReference type="InterPro" id="IPR046458">
    <property type="entry name" value="PMI_typeI_hel"/>
</dbReference>
<dbReference type="Pfam" id="PF01238">
    <property type="entry name" value="PMI_typeI_C"/>
    <property type="match status" value="1"/>
</dbReference>
<dbReference type="GO" id="GO:0009298">
    <property type="term" value="P:GDP-mannose biosynthetic process"/>
    <property type="evidence" value="ECO:0007669"/>
    <property type="project" value="UniProtKB-UniPathway"/>
</dbReference>
<dbReference type="PRINTS" id="PR00714">
    <property type="entry name" value="MAN6PISMRASE"/>
</dbReference>
<evidence type="ECO:0000256" key="4">
    <source>
        <dbReference type="ARBA" id="ARBA00010772"/>
    </source>
</evidence>
<evidence type="ECO:0000256" key="11">
    <source>
        <dbReference type="RuleBase" id="RU000611"/>
    </source>
</evidence>
<evidence type="ECO:0000256" key="12">
    <source>
        <dbReference type="RuleBase" id="RU004189"/>
    </source>
</evidence>
<dbReference type="PROSITE" id="PS00086">
    <property type="entry name" value="CYTOCHROME_P450"/>
    <property type="match status" value="1"/>
</dbReference>
<evidence type="ECO:0000256" key="2">
    <source>
        <dbReference type="ARBA" id="ARBA00002564"/>
    </source>
</evidence>
<dbReference type="InterPro" id="IPR036396">
    <property type="entry name" value="Cyt_P450_sf"/>
</dbReference>
<dbReference type="InterPro" id="IPR014710">
    <property type="entry name" value="RmlC-like_jellyroll"/>
</dbReference>
<dbReference type="GO" id="GO:0020037">
    <property type="term" value="F:heme binding"/>
    <property type="evidence" value="ECO:0007669"/>
    <property type="project" value="InterPro"/>
</dbReference>
<evidence type="ECO:0000256" key="6">
    <source>
        <dbReference type="ARBA" id="ARBA00018236"/>
    </source>
</evidence>
<dbReference type="InterPro" id="IPR018050">
    <property type="entry name" value="Pmannose_isomerase-type1_CS"/>
</dbReference>
<feature type="domain" description="Phosphomannose isomerase type I helical insertion" evidence="16">
    <location>
        <begin position="199"/>
        <end position="266"/>
    </location>
</feature>
<evidence type="ECO:0000256" key="1">
    <source>
        <dbReference type="ARBA" id="ARBA00000757"/>
    </source>
</evidence>
<feature type="domain" description="Phosphomannose isomerase type I C-terminal" evidence="14">
    <location>
        <begin position="346"/>
        <end position="387"/>
    </location>
</feature>
<evidence type="ECO:0000259" key="16">
    <source>
        <dbReference type="Pfam" id="PF20512"/>
    </source>
</evidence>
<dbReference type="GO" id="GO:0004476">
    <property type="term" value="F:mannose-6-phosphate isomerase activity"/>
    <property type="evidence" value="ECO:0007669"/>
    <property type="project" value="UniProtKB-EC"/>
</dbReference>
<dbReference type="InParanoid" id="J4I9U8"/>
<keyword evidence="18" id="KW-1185">Reference proteome</keyword>
<evidence type="ECO:0000256" key="9">
    <source>
        <dbReference type="ARBA" id="ARBA00023004"/>
    </source>
</evidence>
<comment type="pathway">
    <text evidence="3 13">Nucleotide-sugar biosynthesis; GDP-alpha-D-mannose biosynthesis; alpha-D-mannose 1-phosphate from D-fructose 6-phosphate: step 1/2.</text>
</comment>
<comment type="similarity">
    <text evidence="4 12">Belongs to the mannose-6-phosphate isomerase type 1 family.</text>
</comment>
<comment type="function">
    <text evidence="2">Involved in the synthesis of the GDP-mannose and dolichol-phosphate-mannose required for a number of critical mannosyl transfer reactions.</text>
</comment>
<dbReference type="Gene3D" id="1.10.630.10">
    <property type="entry name" value="Cytochrome P450"/>
    <property type="match status" value="1"/>
</dbReference>
<dbReference type="UniPathway" id="UPA00126">
    <property type="reaction ID" value="UER00423"/>
</dbReference>
<evidence type="ECO:0000259" key="15">
    <source>
        <dbReference type="Pfam" id="PF20511"/>
    </source>
</evidence>
<dbReference type="InterPro" id="IPR016305">
    <property type="entry name" value="Mannose-6-P_Isomerase"/>
</dbReference>
<evidence type="ECO:0000313" key="18">
    <source>
        <dbReference type="Proteomes" id="UP000006352"/>
    </source>
</evidence>
<dbReference type="InterPro" id="IPR001250">
    <property type="entry name" value="Man6P_Isoase-1"/>
</dbReference>
<protein>
    <recommendedName>
        <fullName evidence="6 11">Mannose-6-phosphate isomerase</fullName>
        <ecNumber evidence="5 11">5.3.1.8</ecNumber>
    </recommendedName>
</protein>
<evidence type="ECO:0000259" key="14">
    <source>
        <dbReference type="Pfam" id="PF01238"/>
    </source>
</evidence>
<dbReference type="GO" id="GO:0008270">
    <property type="term" value="F:zinc ion binding"/>
    <property type="evidence" value="ECO:0007669"/>
    <property type="project" value="InterPro"/>
</dbReference>
<dbReference type="NCBIfam" id="TIGR00218">
    <property type="entry name" value="manA"/>
    <property type="match status" value="1"/>
</dbReference>
<evidence type="ECO:0000256" key="13">
    <source>
        <dbReference type="RuleBase" id="RU004248"/>
    </source>
</evidence>
<name>J4I9U8_9APHY</name>
<dbReference type="STRING" id="599839.J4I9U8"/>
<dbReference type="SUPFAM" id="SSF51182">
    <property type="entry name" value="RmlC-like cupins"/>
    <property type="match status" value="1"/>
</dbReference>
<dbReference type="SUPFAM" id="SSF48264">
    <property type="entry name" value="Cytochrome P450"/>
    <property type="match status" value="1"/>
</dbReference>
<dbReference type="Pfam" id="PF20512">
    <property type="entry name" value="PMI_typeI_hel"/>
    <property type="match status" value="1"/>
</dbReference>
<evidence type="ECO:0000313" key="17">
    <source>
        <dbReference type="EMBL" id="CCM01786.1"/>
    </source>
</evidence>
<dbReference type="Gene3D" id="2.60.120.10">
    <property type="entry name" value="Jelly Rolls"/>
    <property type="match status" value="2"/>
</dbReference>
<dbReference type="PANTHER" id="PTHR10309">
    <property type="entry name" value="MANNOSE-6-PHOSPHATE ISOMERASE"/>
    <property type="match status" value="1"/>
</dbReference>
<dbReference type="InterPro" id="IPR011051">
    <property type="entry name" value="RmlC_Cupin_sf"/>
</dbReference>
<reference evidence="17 18" key="1">
    <citation type="journal article" date="2012" name="Appl. Environ. Microbiol.">
        <title>Short-read sequencing for genomic analysis of the brown rot fungus Fibroporia radiculosa.</title>
        <authorList>
            <person name="Tang J.D."/>
            <person name="Perkins A.D."/>
            <person name="Sonstegard T.S."/>
            <person name="Schroeder S.G."/>
            <person name="Burgess S.C."/>
            <person name="Diehl S.V."/>
        </authorList>
    </citation>
    <scope>NUCLEOTIDE SEQUENCE [LARGE SCALE GENOMIC DNA]</scope>
    <source>
        <strain evidence="17 18">TFFH 294</strain>
    </source>
</reference>
<dbReference type="InterPro" id="IPR001128">
    <property type="entry name" value="Cyt_P450"/>
</dbReference>
<dbReference type="AlphaFoldDB" id="J4I9U8"/>
<comment type="cofactor">
    <cofactor evidence="11">
        <name>Zn(2+)</name>
        <dbReference type="ChEBI" id="CHEBI:29105"/>
    </cofactor>
    <text evidence="11">Binds 1 zinc ion per subunit.</text>
</comment>
<organism evidence="17 18">
    <name type="scientific">Fibroporia radiculosa</name>
    <dbReference type="NCBI Taxonomy" id="599839"/>
    <lineage>
        <taxon>Eukaryota</taxon>
        <taxon>Fungi</taxon>
        <taxon>Dikarya</taxon>
        <taxon>Basidiomycota</taxon>
        <taxon>Agaricomycotina</taxon>
        <taxon>Agaricomycetes</taxon>
        <taxon>Polyporales</taxon>
        <taxon>Fibroporiaceae</taxon>
        <taxon>Fibroporia</taxon>
    </lineage>
</organism>
<dbReference type="OrthoDB" id="6605218at2759"/>
<dbReference type="GeneID" id="24096697"/>
<dbReference type="GO" id="GO:0005829">
    <property type="term" value="C:cytosol"/>
    <property type="evidence" value="ECO:0007669"/>
    <property type="project" value="TreeGrafter"/>
</dbReference>
<dbReference type="FunFam" id="2.60.120.10:FF:000044">
    <property type="entry name" value="Mannose-6-phosphate isomerase"/>
    <property type="match status" value="1"/>
</dbReference>
<dbReference type="InterPro" id="IPR046457">
    <property type="entry name" value="PMI_typeI_cat"/>
</dbReference>
<dbReference type="PROSITE" id="PS00966">
    <property type="entry name" value="PMI_I_2"/>
    <property type="match status" value="1"/>
</dbReference>
<dbReference type="EC" id="5.3.1.8" evidence="5 11"/>
<sequence length="939" mass="103654">MTAVFKIVPTTQKYDWGKIGLSSKVAQYAVAAKVPGFTLDEGGTDKLLLGGQLQLWMGTHTSGPSRLLGSDVALSEHLALHPELIGEKVVEKFREAGAGQGNLPFLFKVLAIEKALSIQTHPDKKTAEQLHKERPDVYKDANHKPEMALALTPFTAMCGFLPLSQIAIFLITTPEFAALIPPTIASSFVSISSSNISGPAEKAALKDLFAAVMTAEESAFKTQLQKLVQRYEAREVQNAEDGVRDLVLRLHSQFPGDIGVFCAFMLNYVQMGPGDAIFLAAGEPHAYVTGDIIECMATSDNVIRAGLTPKLRDIPNLVSGLTYGAGDARRHMVQPVGWASTAYTKLYDPPIPEFSVLQVLVPPAESEAHPAVDGPSIAIVTGGTGALEWEAGGRLNVAKGDVVFVGAGTALKVVNSGDAELAMYRAFVEAQNRDLCTEVGITVSYWPGLRCAVAPFSLLGVLNPINPGVMWHWKKRSFDFYEQYGTDTVSVVPILSGKPAFYTANLEVIHQVLGGGINSSWVKPRLSAFNEWGTNVLTAEGDIWLRHRRVIQPAFNNSMYALVWEQTVLMYEAMMQGEKWCDQKIVEIPVLQEYTSKLAFLIIAICGFGMKTSWTEEKREKGGELTIAEALRLVTTRSPFSHFPKWVSKLPIKSLRTLQTAHRMLDGYMKAQINERVAIIQKQMNLDEEGDRDVFSLMVRANERNVHSAHDQKSTLTDDELIANVFLLLFAGYETTAHSLAATFALLAAHPEAQEDVHRQIMDVVGCDRDPRVGDYHELDKVLNVFYEASRMFPASFASTRVAAEDVELKVPAAFDSGEHATIVAPKGTSIVIDAVALQYSPRYYSDPTQFNPSRWEGDNKVELVAGFSYGPRNCLGRRFATTEAVAFLTMWLRDWKVEPLLEKGETIEDWRLKVLDARFFLVLAIKDVPIRLTRRTLV</sequence>
<dbReference type="InterPro" id="IPR046456">
    <property type="entry name" value="PMI_typeI_C"/>
</dbReference>
<evidence type="ECO:0000256" key="7">
    <source>
        <dbReference type="ARBA" id="ARBA00022723"/>
    </source>
</evidence>
<dbReference type="HOGENOM" id="CLU_312386_0_0_1"/>
<dbReference type="Gene3D" id="1.10.441.10">
    <property type="entry name" value="Phosphomannose Isomerase, domain 2"/>
    <property type="match status" value="1"/>
</dbReference>
<keyword evidence="8 11" id="KW-0862">Zinc</keyword>
<dbReference type="GO" id="GO:0016705">
    <property type="term" value="F:oxidoreductase activity, acting on paired donors, with incorporation or reduction of molecular oxygen"/>
    <property type="evidence" value="ECO:0007669"/>
    <property type="project" value="InterPro"/>
</dbReference>
<dbReference type="Pfam" id="PF00067">
    <property type="entry name" value="p450"/>
    <property type="match status" value="1"/>
</dbReference>
<keyword evidence="9" id="KW-0408">Iron</keyword>
<evidence type="ECO:0000256" key="8">
    <source>
        <dbReference type="ARBA" id="ARBA00022833"/>
    </source>
</evidence>
<gene>
    <name evidence="17" type="ORF">FIBRA_03853</name>
</gene>
<dbReference type="RefSeq" id="XP_012181069.1">
    <property type="nucleotide sequence ID" value="XM_012325679.1"/>
</dbReference>
<evidence type="ECO:0000256" key="3">
    <source>
        <dbReference type="ARBA" id="ARBA00004666"/>
    </source>
</evidence>
<dbReference type="GO" id="GO:0005506">
    <property type="term" value="F:iron ion binding"/>
    <property type="evidence" value="ECO:0007669"/>
    <property type="project" value="InterPro"/>
</dbReference>
<dbReference type="InterPro" id="IPR017972">
    <property type="entry name" value="Cyt_P450_CS"/>
</dbReference>
<dbReference type="PROSITE" id="PS00965">
    <property type="entry name" value="PMI_I_1"/>
    <property type="match status" value="1"/>
</dbReference>
<evidence type="ECO:0000256" key="10">
    <source>
        <dbReference type="ARBA" id="ARBA00023235"/>
    </source>
</evidence>
<accession>J4I9U8</accession>
<dbReference type="GO" id="GO:0005975">
    <property type="term" value="P:carbohydrate metabolic process"/>
    <property type="evidence" value="ECO:0007669"/>
    <property type="project" value="InterPro"/>
</dbReference>
<dbReference type="Pfam" id="PF20511">
    <property type="entry name" value="PMI_typeI_cat"/>
    <property type="match status" value="1"/>
</dbReference>
<dbReference type="GO" id="GO:0004497">
    <property type="term" value="F:monooxygenase activity"/>
    <property type="evidence" value="ECO:0007669"/>
    <property type="project" value="InterPro"/>
</dbReference>
<feature type="domain" description="Phosphomannose isomerase type I catalytic" evidence="15">
    <location>
        <begin position="4"/>
        <end position="162"/>
    </location>
</feature>
<comment type="catalytic activity">
    <reaction evidence="1 11">
        <text>D-mannose 6-phosphate = D-fructose 6-phosphate</text>
        <dbReference type="Rhea" id="RHEA:12356"/>
        <dbReference type="ChEBI" id="CHEBI:58735"/>
        <dbReference type="ChEBI" id="CHEBI:61527"/>
        <dbReference type="EC" id="5.3.1.8"/>
    </reaction>
</comment>
<evidence type="ECO:0000256" key="5">
    <source>
        <dbReference type="ARBA" id="ARBA00011956"/>
    </source>
</evidence>
<dbReference type="PANTHER" id="PTHR10309:SF0">
    <property type="entry name" value="MANNOSE-6-PHOSPHATE ISOMERASE"/>
    <property type="match status" value="1"/>
</dbReference>
<proteinExistence type="inferred from homology"/>